<dbReference type="Proteomes" id="UP000664795">
    <property type="component" value="Unassembled WGS sequence"/>
</dbReference>
<keyword evidence="2" id="KW-1185">Reference proteome</keyword>
<organism evidence="1 2">
    <name type="scientific">Fibrella aquatilis</name>
    <dbReference type="NCBI Taxonomy" id="2817059"/>
    <lineage>
        <taxon>Bacteria</taxon>
        <taxon>Pseudomonadati</taxon>
        <taxon>Bacteroidota</taxon>
        <taxon>Cytophagia</taxon>
        <taxon>Cytophagales</taxon>
        <taxon>Spirosomataceae</taxon>
        <taxon>Fibrella</taxon>
    </lineage>
</organism>
<comment type="caution">
    <text evidence="1">The sequence shown here is derived from an EMBL/GenBank/DDBJ whole genome shotgun (WGS) entry which is preliminary data.</text>
</comment>
<proteinExistence type="predicted"/>
<gene>
    <name evidence="1" type="ORF">J2I48_06325</name>
</gene>
<protein>
    <submittedName>
        <fullName evidence="1">Uncharacterized protein</fullName>
    </submittedName>
</protein>
<sequence length="173" mass="19372">MVAHLDEAGVMANHYPMLIAWFGALFKQDSTIKKAFYGKRSTMGENGRRLLDFLAKHPIDSLHAEEPVGPGQNDMYWASFFATGDTAYIGRILTNAVRYDAERTYLMPFLAAQTAKWSLAANARQHPAVQAFLAKKEGKLPIVHDILTRDPGIIKLETTAILQQQQAKGGWRR</sequence>
<dbReference type="EMBL" id="JAFMYU010000004">
    <property type="protein sequence ID" value="MBO0930601.1"/>
    <property type="molecule type" value="Genomic_DNA"/>
</dbReference>
<evidence type="ECO:0000313" key="1">
    <source>
        <dbReference type="EMBL" id="MBO0930601.1"/>
    </source>
</evidence>
<name>A0A939G2B7_9BACT</name>
<dbReference type="AlphaFoldDB" id="A0A939G2B7"/>
<accession>A0A939G2B7</accession>
<reference evidence="1 2" key="1">
    <citation type="submission" date="2021-03" db="EMBL/GenBank/DDBJ databases">
        <title>Fibrella sp. HMF5036 genome sequencing and assembly.</title>
        <authorList>
            <person name="Kang H."/>
            <person name="Kim H."/>
            <person name="Bae S."/>
            <person name="Joh K."/>
        </authorList>
    </citation>
    <scope>NUCLEOTIDE SEQUENCE [LARGE SCALE GENOMIC DNA]</scope>
    <source>
        <strain evidence="1 2">HMF5036</strain>
    </source>
</reference>
<dbReference type="RefSeq" id="WP_207334570.1">
    <property type="nucleotide sequence ID" value="NZ_JAFMYU010000004.1"/>
</dbReference>
<evidence type="ECO:0000313" key="2">
    <source>
        <dbReference type="Proteomes" id="UP000664795"/>
    </source>
</evidence>